<accession>A0AAD5JQF5</accession>
<dbReference type="AlphaFoldDB" id="A0AAD5JQF5"/>
<protein>
    <submittedName>
        <fullName evidence="1">Uncharacterized protein</fullName>
    </submittedName>
</protein>
<evidence type="ECO:0000313" key="1">
    <source>
        <dbReference type="EMBL" id="KAI9249674.1"/>
    </source>
</evidence>
<keyword evidence="2" id="KW-1185">Reference proteome</keyword>
<name>A0AAD5JQF5_9FUNG</name>
<comment type="caution">
    <text evidence="1">The sequence shown here is derived from an EMBL/GenBank/DDBJ whole genome shotgun (WGS) entry which is preliminary data.</text>
</comment>
<dbReference type="Proteomes" id="UP001209540">
    <property type="component" value="Unassembled WGS sequence"/>
</dbReference>
<reference evidence="1" key="1">
    <citation type="journal article" date="2022" name="IScience">
        <title>Evolution of zygomycete secretomes and the origins of terrestrial fungal ecologies.</title>
        <authorList>
            <person name="Chang Y."/>
            <person name="Wang Y."/>
            <person name="Mondo S."/>
            <person name="Ahrendt S."/>
            <person name="Andreopoulos W."/>
            <person name="Barry K."/>
            <person name="Beard J."/>
            <person name="Benny G.L."/>
            <person name="Blankenship S."/>
            <person name="Bonito G."/>
            <person name="Cuomo C."/>
            <person name="Desiro A."/>
            <person name="Gervers K.A."/>
            <person name="Hundley H."/>
            <person name="Kuo A."/>
            <person name="LaButti K."/>
            <person name="Lang B.F."/>
            <person name="Lipzen A."/>
            <person name="O'Donnell K."/>
            <person name="Pangilinan J."/>
            <person name="Reynolds N."/>
            <person name="Sandor L."/>
            <person name="Smith M.E."/>
            <person name="Tsang A."/>
            <person name="Grigoriev I.V."/>
            <person name="Stajich J.E."/>
            <person name="Spatafora J.W."/>
        </authorList>
    </citation>
    <scope>NUCLEOTIDE SEQUENCE</scope>
    <source>
        <strain evidence="1">RSA 2281</strain>
    </source>
</reference>
<proteinExistence type="predicted"/>
<dbReference type="EMBL" id="JAIXMP010000034">
    <property type="protein sequence ID" value="KAI9249674.1"/>
    <property type="molecule type" value="Genomic_DNA"/>
</dbReference>
<sequence length="57" mass="6712">NTRMLQTAQKNGTRPLVFIILGVPNKFKYLNKHIITFCYTIKEDKEIKTVNKCRLDN</sequence>
<feature type="non-terminal residue" evidence="1">
    <location>
        <position position="57"/>
    </location>
</feature>
<organism evidence="1 2">
    <name type="scientific">Phascolomyces articulosus</name>
    <dbReference type="NCBI Taxonomy" id="60185"/>
    <lineage>
        <taxon>Eukaryota</taxon>
        <taxon>Fungi</taxon>
        <taxon>Fungi incertae sedis</taxon>
        <taxon>Mucoromycota</taxon>
        <taxon>Mucoromycotina</taxon>
        <taxon>Mucoromycetes</taxon>
        <taxon>Mucorales</taxon>
        <taxon>Lichtheimiaceae</taxon>
        <taxon>Phascolomyces</taxon>
    </lineage>
</organism>
<reference evidence="1" key="2">
    <citation type="submission" date="2023-02" db="EMBL/GenBank/DDBJ databases">
        <authorList>
            <consortium name="DOE Joint Genome Institute"/>
            <person name="Mondo S.J."/>
            <person name="Chang Y."/>
            <person name="Wang Y."/>
            <person name="Ahrendt S."/>
            <person name="Andreopoulos W."/>
            <person name="Barry K."/>
            <person name="Beard J."/>
            <person name="Benny G.L."/>
            <person name="Blankenship S."/>
            <person name="Bonito G."/>
            <person name="Cuomo C."/>
            <person name="Desiro A."/>
            <person name="Gervers K.A."/>
            <person name="Hundley H."/>
            <person name="Kuo A."/>
            <person name="LaButti K."/>
            <person name="Lang B.F."/>
            <person name="Lipzen A."/>
            <person name="O'Donnell K."/>
            <person name="Pangilinan J."/>
            <person name="Reynolds N."/>
            <person name="Sandor L."/>
            <person name="Smith M.W."/>
            <person name="Tsang A."/>
            <person name="Grigoriev I.V."/>
            <person name="Stajich J.E."/>
            <person name="Spatafora J.W."/>
        </authorList>
    </citation>
    <scope>NUCLEOTIDE SEQUENCE</scope>
    <source>
        <strain evidence="1">RSA 2281</strain>
    </source>
</reference>
<gene>
    <name evidence="1" type="ORF">BDA99DRAFT_523331</name>
</gene>
<evidence type="ECO:0000313" key="2">
    <source>
        <dbReference type="Proteomes" id="UP001209540"/>
    </source>
</evidence>